<comment type="caution">
    <text evidence="1">The sequence shown here is derived from an EMBL/GenBank/DDBJ whole genome shotgun (WGS) entry which is preliminary data.</text>
</comment>
<accession>A0A6A4QIQ0</accession>
<gene>
    <name evidence="1" type="ORF">Lalb_Chr05g0221261</name>
</gene>
<name>A0A6A4QIQ0_LUPAL</name>
<dbReference type="EMBL" id="WOCE01000005">
    <property type="protein sequence ID" value="KAE9613801.1"/>
    <property type="molecule type" value="Genomic_DNA"/>
</dbReference>
<evidence type="ECO:0000313" key="1">
    <source>
        <dbReference type="EMBL" id="KAE9613801.1"/>
    </source>
</evidence>
<dbReference type="AlphaFoldDB" id="A0A6A4QIQ0"/>
<organism evidence="1 2">
    <name type="scientific">Lupinus albus</name>
    <name type="common">White lupine</name>
    <name type="synonym">Lupinus termis</name>
    <dbReference type="NCBI Taxonomy" id="3870"/>
    <lineage>
        <taxon>Eukaryota</taxon>
        <taxon>Viridiplantae</taxon>
        <taxon>Streptophyta</taxon>
        <taxon>Embryophyta</taxon>
        <taxon>Tracheophyta</taxon>
        <taxon>Spermatophyta</taxon>
        <taxon>Magnoliopsida</taxon>
        <taxon>eudicotyledons</taxon>
        <taxon>Gunneridae</taxon>
        <taxon>Pentapetalae</taxon>
        <taxon>rosids</taxon>
        <taxon>fabids</taxon>
        <taxon>Fabales</taxon>
        <taxon>Fabaceae</taxon>
        <taxon>Papilionoideae</taxon>
        <taxon>50 kb inversion clade</taxon>
        <taxon>genistoids sensu lato</taxon>
        <taxon>core genistoids</taxon>
        <taxon>Genisteae</taxon>
        <taxon>Lupinus</taxon>
    </lineage>
</organism>
<evidence type="ECO:0000313" key="2">
    <source>
        <dbReference type="Proteomes" id="UP000447434"/>
    </source>
</evidence>
<reference evidence="2" key="1">
    <citation type="journal article" date="2020" name="Nat. Commun.">
        <title>Genome sequence of the cluster root forming white lupin.</title>
        <authorList>
            <person name="Hufnagel B."/>
            <person name="Marques A."/>
            <person name="Soriano A."/>
            <person name="Marques L."/>
            <person name="Divol F."/>
            <person name="Doumas P."/>
            <person name="Sallet E."/>
            <person name="Mancinotti D."/>
            <person name="Carrere S."/>
            <person name="Marande W."/>
            <person name="Arribat S."/>
            <person name="Keller J."/>
            <person name="Huneau C."/>
            <person name="Blein T."/>
            <person name="Aime D."/>
            <person name="Laguerre M."/>
            <person name="Taylor J."/>
            <person name="Schubert V."/>
            <person name="Nelson M."/>
            <person name="Geu-Flores F."/>
            <person name="Crespi M."/>
            <person name="Gallardo-Guerrero K."/>
            <person name="Delaux P.-M."/>
            <person name="Salse J."/>
            <person name="Berges H."/>
            <person name="Guyot R."/>
            <person name="Gouzy J."/>
            <person name="Peret B."/>
        </authorList>
    </citation>
    <scope>NUCLEOTIDE SEQUENCE [LARGE SCALE GENOMIC DNA]</scope>
    <source>
        <strain evidence="2">cv. Amiga</strain>
    </source>
</reference>
<keyword evidence="2" id="KW-1185">Reference proteome</keyword>
<sequence length="129" mass="14628">MGSGGAAAPSIPITTMHLRLFNLSSYSPLFSFLSLSHNSKPNHHSLYPSLSPPHHFFSSFLSSPPLQPITPARYLFIIKLETFGRSLRLLISKVVLLRDDNENRTCGYPPEPNPNLTEKTRYDWVRGRY</sequence>
<proteinExistence type="predicted"/>
<protein>
    <submittedName>
        <fullName evidence="1">Uncharacterized protein</fullName>
    </submittedName>
</protein>
<dbReference type="Proteomes" id="UP000447434">
    <property type="component" value="Chromosome 5"/>
</dbReference>